<comment type="caution">
    <text evidence="1">The sequence shown here is derived from an EMBL/GenBank/DDBJ whole genome shotgun (WGS) entry which is preliminary data.</text>
</comment>
<dbReference type="EMBL" id="JBBPBN010000004">
    <property type="protein sequence ID" value="KAK9040131.1"/>
    <property type="molecule type" value="Genomic_DNA"/>
</dbReference>
<dbReference type="Proteomes" id="UP001396334">
    <property type="component" value="Unassembled WGS sequence"/>
</dbReference>
<keyword evidence="2" id="KW-1185">Reference proteome</keyword>
<gene>
    <name evidence="1" type="ORF">V6N11_015308</name>
</gene>
<evidence type="ECO:0000313" key="2">
    <source>
        <dbReference type="Proteomes" id="UP001396334"/>
    </source>
</evidence>
<sequence>MHEPLHKSMESANGYVVARNVIGEGSSFPQRLPIFLHWSLRRILKRLLPPLQLLCCISRLFETNAFLHQVERVNKGTSPRSE</sequence>
<accession>A0ABR2TRY1</accession>
<evidence type="ECO:0000313" key="1">
    <source>
        <dbReference type="EMBL" id="KAK9040131.1"/>
    </source>
</evidence>
<reference evidence="1 2" key="1">
    <citation type="journal article" date="2024" name="G3 (Bethesda)">
        <title>Genome assembly of Hibiscus sabdariffa L. provides insights into metabolisms of medicinal natural products.</title>
        <authorList>
            <person name="Kim T."/>
        </authorList>
    </citation>
    <scope>NUCLEOTIDE SEQUENCE [LARGE SCALE GENOMIC DNA]</scope>
    <source>
        <strain evidence="1">TK-2024</strain>
        <tissue evidence="1">Old leaves</tissue>
    </source>
</reference>
<protein>
    <submittedName>
        <fullName evidence="1">Uncharacterized protein</fullName>
    </submittedName>
</protein>
<name>A0ABR2TRY1_9ROSI</name>
<organism evidence="1 2">
    <name type="scientific">Hibiscus sabdariffa</name>
    <name type="common">roselle</name>
    <dbReference type="NCBI Taxonomy" id="183260"/>
    <lineage>
        <taxon>Eukaryota</taxon>
        <taxon>Viridiplantae</taxon>
        <taxon>Streptophyta</taxon>
        <taxon>Embryophyta</taxon>
        <taxon>Tracheophyta</taxon>
        <taxon>Spermatophyta</taxon>
        <taxon>Magnoliopsida</taxon>
        <taxon>eudicotyledons</taxon>
        <taxon>Gunneridae</taxon>
        <taxon>Pentapetalae</taxon>
        <taxon>rosids</taxon>
        <taxon>malvids</taxon>
        <taxon>Malvales</taxon>
        <taxon>Malvaceae</taxon>
        <taxon>Malvoideae</taxon>
        <taxon>Hibiscus</taxon>
    </lineage>
</organism>
<proteinExistence type="predicted"/>